<feature type="domain" description="AMP-dependent synthetase/ligase" evidence="1">
    <location>
        <begin position="12"/>
        <end position="358"/>
    </location>
</feature>
<dbReference type="PANTHER" id="PTHR45527">
    <property type="entry name" value="NONRIBOSOMAL PEPTIDE SYNTHETASE"/>
    <property type="match status" value="1"/>
</dbReference>
<protein>
    <submittedName>
        <fullName evidence="2">AMP-dependent synthetase</fullName>
    </submittedName>
</protein>
<dbReference type="RefSeq" id="WP_054724370.1">
    <property type="nucleotide sequence ID" value="NZ_CP012898.1"/>
</dbReference>
<dbReference type="GO" id="GO:0044550">
    <property type="term" value="P:secondary metabolite biosynthetic process"/>
    <property type="evidence" value="ECO:0007669"/>
    <property type="project" value="TreeGrafter"/>
</dbReference>
<dbReference type="SUPFAM" id="SSF56801">
    <property type="entry name" value="Acetyl-CoA synthetase-like"/>
    <property type="match status" value="1"/>
</dbReference>
<evidence type="ECO:0000259" key="1">
    <source>
        <dbReference type="Pfam" id="PF00501"/>
    </source>
</evidence>
<sequence>MEFIKALQKSLIKHAEREAFCINNVFYTYSDFNLEISKIRVAIQNNTKKTDTLIGLVTNDDIYTYASIVALWLEGKAYVPVNPEVPLDRNTHILQSINTHFIIDSSKISNYNNLNLTVINPTEGEIPCKINLCPVANIHSEDLAYILFTSGSTGVPKGVSITFKNVNGFVNAINEDPGFELMPTDKCLQMFELTFDMSVVSYLMPLLSGASIYTIPSKAIKYFQVYKLLKEYKLTVLTLVASIIHYLRPYFKEINETQVRYCSFAGGALHDDIASEWSDCIPNSKIYNYYGPTETTIYSGFYLYEKQNNTKAHNGIISIGKPMGDLKYMVVNENNEEVPLKTTGELCISGSQVTPGYWNNPELNNTVFFSVDDNGTPLIYYKTGDLCFKDHEGDYLYVGRADFQVKIRGYRVELSEIEFHAKVKAPIKVNMVAIDIENNLGNAELGLAIESTPFNTDEIFEYMKTKLPNYMIPMHVEFIKEFPHSINGKIDRKALRTHFKIN</sequence>
<evidence type="ECO:0000313" key="2">
    <source>
        <dbReference type="EMBL" id="ALJ04039.1"/>
    </source>
</evidence>
<gene>
    <name evidence="2" type="ORF">APS56_02205</name>
</gene>
<dbReference type="GO" id="GO:0031177">
    <property type="term" value="F:phosphopantetheine binding"/>
    <property type="evidence" value="ECO:0007669"/>
    <property type="project" value="TreeGrafter"/>
</dbReference>
<name>A0A0P0CDM2_9FLAO</name>
<dbReference type="InterPro" id="IPR045851">
    <property type="entry name" value="AMP-bd_C_sf"/>
</dbReference>
<dbReference type="PATRIC" id="fig|1736674.3.peg.458"/>
<dbReference type="AlphaFoldDB" id="A0A0P0CDM2"/>
<evidence type="ECO:0000313" key="3">
    <source>
        <dbReference type="Proteomes" id="UP000057981"/>
    </source>
</evidence>
<dbReference type="GO" id="GO:0005737">
    <property type="term" value="C:cytoplasm"/>
    <property type="evidence" value="ECO:0007669"/>
    <property type="project" value="TreeGrafter"/>
</dbReference>
<dbReference type="EMBL" id="CP012898">
    <property type="protein sequence ID" value="ALJ04039.1"/>
    <property type="molecule type" value="Genomic_DNA"/>
</dbReference>
<organism evidence="2 3">
    <name type="scientific">Pseudalgibacter alginicilyticus</name>
    <dbReference type="NCBI Taxonomy" id="1736674"/>
    <lineage>
        <taxon>Bacteria</taxon>
        <taxon>Pseudomonadati</taxon>
        <taxon>Bacteroidota</taxon>
        <taxon>Flavobacteriia</taxon>
        <taxon>Flavobacteriales</taxon>
        <taxon>Flavobacteriaceae</taxon>
        <taxon>Pseudalgibacter</taxon>
    </lineage>
</organism>
<dbReference type="InterPro" id="IPR020845">
    <property type="entry name" value="AMP-binding_CS"/>
</dbReference>
<dbReference type="InterPro" id="IPR042099">
    <property type="entry name" value="ANL_N_sf"/>
</dbReference>
<dbReference type="InterPro" id="IPR000873">
    <property type="entry name" value="AMP-dep_synth/lig_dom"/>
</dbReference>
<dbReference type="PANTHER" id="PTHR45527:SF1">
    <property type="entry name" value="FATTY ACID SYNTHASE"/>
    <property type="match status" value="1"/>
</dbReference>
<proteinExistence type="predicted"/>
<dbReference type="Gene3D" id="3.40.50.12780">
    <property type="entry name" value="N-terminal domain of ligase-like"/>
    <property type="match status" value="1"/>
</dbReference>
<dbReference type="Proteomes" id="UP000057981">
    <property type="component" value="Chromosome"/>
</dbReference>
<dbReference type="PROSITE" id="PS00455">
    <property type="entry name" value="AMP_BINDING"/>
    <property type="match status" value="1"/>
</dbReference>
<reference evidence="2 3" key="1">
    <citation type="submission" date="2015-10" db="EMBL/GenBank/DDBJ databases">
        <authorList>
            <person name="Gilbert D.G."/>
        </authorList>
    </citation>
    <scope>NUCLEOTIDE SEQUENCE [LARGE SCALE GENOMIC DNA]</scope>
    <source>
        <strain evidence="3">HZ-22</strain>
    </source>
</reference>
<accession>A0A0P0CDM2</accession>
<dbReference type="STRING" id="1736674.APS56_02205"/>
<dbReference type="Gene3D" id="3.30.300.30">
    <property type="match status" value="1"/>
</dbReference>
<keyword evidence="3" id="KW-1185">Reference proteome</keyword>
<dbReference type="OrthoDB" id="4317020at2"/>
<dbReference type="GO" id="GO:0043041">
    <property type="term" value="P:amino acid activation for nonribosomal peptide biosynthetic process"/>
    <property type="evidence" value="ECO:0007669"/>
    <property type="project" value="TreeGrafter"/>
</dbReference>
<dbReference type="Pfam" id="PF00501">
    <property type="entry name" value="AMP-binding"/>
    <property type="match status" value="1"/>
</dbReference>
<dbReference type="KEGG" id="ahz:APS56_02205"/>